<accession>A0A833QJ60</accession>
<keyword evidence="4" id="KW-1185">Reference proteome</keyword>
<feature type="domain" description="Myb/SANT-like" evidence="2">
    <location>
        <begin position="48"/>
        <end position="143"/>
    </location>
</feature>
<evidence type="ECO:0000259" key="2">
    <source>
        <dbReference type="Pfam" id="PF12776"/>
    </source>
</evidence>
<evidence type="ECO:0000313" key="3">
    <source>
        <dbReference type="EMBL" id="KAF3322567.1"/>
    </source>
</evidence>
<evidence type="ECO:0000313" key="4">
    <source>
        <dbReference type="Proteomes" id="UP000623129"/>
    </source>
</evidence>
<organism evidence="3 4">
    <name type="scientific">Carex littledalei</name>
    <dbReference type="NCBI Taxonomy" id="544730"/>
    <lineage>
        <taxon>Eukaryota</taxon>
        <taxon>Viridiplantae</taxon>
        <taxon>Streptophyta</taxon>
        <taxon>Embryophyta</taxon>
        <taxon>Tracheophyta</taxon>
        <taxon>Spermatophyta</taxon>
        <taxon>Magnoliopsida</taxon>
        <taxon>Liliopsida</taxon>
        <taxon>Poales</taxon>
        <taxon>Cyperaceae</taxon>
        <taxon>Cyperoideae</taxon>
        <taxon>Cariceae</taxon>
        <taxon>Carex</taxon>
        <taxon>Carex subgen. Euthyceras</taxon>
    </lineage>
</organism>
<feature type="compositionally biased region" description="Basic residues" evidence="1">
    <location>
        <begin position="16"/>
        <end position="25"/>
    </location>
</feature>
<dbReference type="PANTHER" id="PTHR46929:SF3">
    <property type="entry name" value="MYB_SANT-LIKE DOMAIN-CONTAINING PROTEIN"/>
    <property type="match status" value="1"/>
</dbReference>
<gene>
    <name evidence="3" type="ORF">FCM35_KLT13708</name>
</gene>
<dbReference type="AlphaFoldDB" id="A0A833QJ60"/>
<comment type="caution">
    <text evidence="3">The sequence shown here is derived from an EMBL/GenBank/DDBJ whole genome shotgun (WGS) entry which is preliminary data.</text>
</comment>
<dbReference type="InterPro" id="IPR024752">
    <property type="entry name" value="Myb/SANT-like_dom"/>
</dbReference>
<feature type="region of interest" description="Disordered" evidence="1">
    <location>
        <begin position="224"/>
        <end position="275"/>
    </location>
</feature>
<reference evidence="3" key="1">
    <citation type="submission" date="2020-01" db="EMBL/GenBank/DDBJ databases">
        <title>Genome sequence of Kobresia littledalei, the first chromosome-level genome in the family Cyperaceae.</title>
        <authorList>
            <person name="Qu G."/>
        </authorList>
    </citation>
    <scope>NUCLEOTIDE SEQUENCE</scope>
    <source>
        <strain evidence="3">C.B.Clarke</strain>
        <tissue evidence="3">Leaf</tissue>
    </source>
</reference>
<name>A0A833QJ60_9POAL</name>
<dbReference type="Proteomes" id="UP000623129">
    <property type="component" value="Unassembled WGS sequence"/>
</dbReference>
<feature type="compositionally biased region" description="Basic and acidic residues" evidence="1">
    <location>
        <begin position="260"/>
        <end position="275"/>
    </location>
</feature>
<sequence>MDFVAEQAQVIGSKQGKGRGKRGGKRKETNTESVLGDGTNTKGRRDPNWSDHETSFFLDLLAEVQSRRQDSSCDGGYNDHEWSYVYNAFTKKNTQIRVLTSLKLRWKNLKGDFSFFWHMANRSGCGWNEEAHIPDVPEDAWRNLQEKTFPWYRQVEALYGKNIATGRSNVTSDPNKQIPRTFTEVSSSEDENGGVQQEFNDFSLPEFREMMVDGIESIAPEIDEIDSTHEPVTATTNLPIPDLHDDAPRVPTQNRKRGNNTHEDEPRRSKPRECANRRDEFAEKFLYQQQQRTEIIAQIEGKTKYNGTDKKNFQIEILTETVKQCPYARAVWSVMHGSAVATGNNGARGVGRDGLGKVVAHGETYTNFKPEILGCIFHVYDLASLEAPQ</sequence>
<dbReference type="Pfam" id="PF12776">
    <property type="entry name" value="Myb_DNA-bind_3"/>
    <property type="match status" value="1"/>
</dbReference>
<dbReference type="PANTHER" id="PTHR46929">
    <property type="entry name" value="EXPRESSED PROTEIN"/>
    <property type="match status" value="1"/>
</dbReference>
<keyword evidence="3" id="KW-0238">DNA-binding</keyword>
<evidence type="ECO:0000256" key="1">
    <source>
        <dbReference type="SAM" id="MobiDB-lite"/>
    </source>
</evidence>
<proteinExistence type="predicted"/>
<feature type="region of interest" description="Disordered" evidence="1">
    <location>
        <begin position="1"/>
        <end position="49"/>
    </location>
</feature>
<dbReference type="EMBL" id="SWLB01000025">
    <property type="protein sequence ID" value="KAF3322567.1"/>
    <property type="molecule type" value="Genomic_DNA"/>
</dbReference>
<dbReference type="GO" id="GO:0003677">
    <property type="term" value="F:DNA binding"/>
    <property type="evidence" value="ECO:0007669"/>
    <property type="project" value="UniProtKB-KW"/>
</dbReference>
<protein>
    <submittedName>
        <fullName evidence="3">Myb/SANT-like DNA-binding domain-containing protein</fullName>
    </submittedName>
</protein>
<dbReference type="OrthoDB" id="1748457at2759"/>